<dbReference type="OrthoDB" id="10265785at2759"/>
<evidence type="ECO:0000256" key="12">
    <source>
        <dbReference type="SAM" id="Coils"/>
    </source>
</evidence>
<evidence type="ECO:0000256" key="13">
    <source>
        <dbReference type="SAM" id="MobiDB-lite"/>
    </source>
</evidence>
<dbReference type="Proteomes" id="UP000649328">
    <property type="component" value="Unassembled WGS sequence"/>
</dbReference>
<feature type="compositionally biased region" description="Acidic residues" evidence="13">
    <location>
        <begin position="53"/>
        <end position="63"/>
    </location>
</feature>
<dbReference type="SUPFAM" id="SSF52540">
    <property type="entry name" value="P-loop containing nucleoside triphosphate hydrolases"/>
    <property type="match status" value="1"/>
</dbReference>
<dbReference type="InterPro" id="IPR038729">
    <property type="entry name" value="Rad50/SbcC_AAA"/>
</dbReference>
<evidence type="ECO:0000256" key="6">
    <source>
        <dbReference type="ARBA" id="ARBA00022763"/>
    </source>
</evidence>
<sequence>MTISEPSSDEAYGYSDEAPASKKRSFSSSTGQSAEQYMSQLLTQPKRHRLSSEEELSDDEEESDYKIKHAGSIKKLTLKNFMCHDHFELGFGPHMNFIIGRNGSGKSAILTGISVGLGAKANDTSRGSAMKALIKHGKSTARVVVELENDGLNAYEPETYGKLIFVERKLVREGQATYAIKSENGSVVSTKKSTLDDILQRFFIVVNNPLSFLSQDKAREFIATSTEQSRYTFFAEGTSIQAIIRNYQEISQKIQNLQSLLVESKEHFKEATNRYLEVERVYKKYKESNTLRQQLEKIHGKIYWFNVEVMKKVIGKKEVEVSEKSNKIQEIKQTLESNRDAIDQEEKEVTALRSEKREIEAEYVAKDREFAQVETSHEEAARKVQNLNSDLRSYKTEIEEYSRKVQEHKAELAREQKKVDDANGGSKEAMAERIEVLKAHHEKLVSSREEIERQLSEADRTSPEMVQLNKDIGELASTIGALRDKMSSANNAKKDRYAAFGLNIGRLVNEIARERSWHQKPIGPIGCYVSVKSDFSKWSDLINASLQGTLDSFVVCDEHDRKLLIRLMLTCKVNKTVTVRRFEKFSYNKQVSSQYATMLDALEFQDEDAKFTLIDSTGLEEMVICETVSEAEEATRDRSVKQALSLNDRKSGTRVARRDGHLSRDPVFYARDLRKLAGKVDSASFENDLRDLARQETQLKEQRRRLIAQEREKKAGLERDLRDKKEQIKNINNLLYKAELALREEGDHARIANLQLQIELCDNHIKTREGMSMELLQNMAECKRDLRQIKASLEQEKEARRHIADKLADCEKRINRHNDVIDLYLSEIEKISRKREEMSIAIDLLRQKIADENIRLQEMVNLALERCARSEVVILETDTSKSITAEFKSIKQAIEEMERQNEKSFEDVQRELLDSKALKENCERSLVEIETARVSLENDLNARFENLHITIQEKINRAKYSFEQSLALRGFKGNLQFDFKNHKVITEVQTEDNKDARAVLSLSGGEKSFTQIAFLLSIWKIMKPRVCGLDEFDVYMDSVNRTIAIRLLIHELRHSAAQSIFITPQDIAVVGDLQDSEDVRIHKILPPREE</sequence>
<dbReference type="Gene3D" id="1.10.287.1490">
    <property type="match status" value="1"/>
</dbReference>
<evidence type="ECO:0000256" key="7">
    <source>
        <dbReference type="ARBA" id="ARBA00022840"/>
    </source>
</evidence>
<dbReference type="GO" id="GO:0016887">
    <property type="term" value="F:ATP hydrolysis activity"/>
    <property type="evidence" value="ECO:0007669"/>
    <property type="project" value="InterPro"/>
</dbReference>
<feature type="coiled-coil region" evidence="12">
    <location>
        <begin position="240"/>
        <end position="274"/>
    </location>
</feature>
<dbReference type="GO" id="GO:0035861">
    <property type="term" value="C:site of double-strand break"/>
    <property type="evidence" value="ECO:0007669"/>
    <property type="project" value="TreeGrafter"/>
</dbReference>
<keyword evidence="7" id="KW-0067">ATP-binding</keyword>
<keyword evidence="16" id="KW-1185">Reference proteome</keyword>
<evidence type="ECO:0000256" key="9">
    <source>
        <dbReference type="ARBA" id="ARBA00023172"/>
    </source>
</evidence>
<dbReference type="AlphaFoldDB" id="A0A8H7LCG6"/>
<dbReference type="EMBL" id="JACBPP010000003">
    <property type="protein sequence ID" value="KAF8003359.1"/>
    <property type="molecule type" value="Genomic_DNA"/>
</dbReference>
<name>A0A8H7LCG6_9ASCO</name>
<dbReference type="GO" id="GO:0005524">
    <property type="term" value="F:ATP binding"/>
    <property type="evidence" value="ECO:0007669"/>
    <property type="project" value="UniProtKB-KW"/>
</dbReference>
<evidence type="ECO:0000313" key="15">
    <source>
        <dbReference type="EMBL" id="KAF8003359.1"/>
    </source>
</evidence>
<evidence type="ECO:0000256" key="5">
    <source>
        <dbReference type="ARBA" id="ARBA00022741"/>
    </source>
</evidence>
<evidence type="ECO:0000256" key="8">
    <source>
        <dbReference type="ARBA" id="ARBA00023054"/>
    </source>
</evidence>
<comment type="caution">
    <text evidence="15">The sequence shown here is derived from an EMBL/GenBank/DDBJ whole genome shotgun (WGS) entry which is preliminary data.</text>
</comment>
<keyword evidence="4" id="KW-0158">Chromosome</keyword>
<feature type="coiled-coil region" evidence="12">
    <location>
        <begin position="776"/>
        <end position="939"/>
    </location>
</feature>
<accession>A0A8H7LCG6</accession>
<feature type="coiled-coil region" evidence="12">
    <location>
        <begin position="328"/>
        <end position="461"/>
    </location>
</feature>
<evidence type="ECO:0000256" key="11">
    <source>
        <dbReference type="ARBA" id="ARBA00023242"/>
    </source>
</evidence>
<protein>
    <recommendedName>
        <fullName evidence="14">Rad50/SbcC-type AAA domain-containing protein</fullName>
    </recommendedName>
</protein>
<feature type="region of interest" description="Disordered" evidence="13">
    <location>
        <begin position="1"/>
        <end position="63"/>
    </location>
</feature>
<gene>
    <name evidence="15" type="ORF">HF325_002604</name>
</gene>
<keyword evidence="6" id="KW-0227">DNA damage</keyword>
<organism evidence="15 16">
    <name type="scientific">Metschnikowia pulcherrima</name>
    <dbReference type="NCBI Taxonomy" id="27326"/>
    <lineage>
        <taxon>Eukaryota</taxon>
        <taxon>Fungi</taxon>
        <taxon>Dikarya</taxon>
        <taxon>Ascomycota</taxon>
        <taxon>Saccharomycotina</taxon>
        <taxon>Pichiomycetes</taxon>
        <taxon>Metschnikowiaceae</taxon>
        <taxon>Metschnikowia</taxon>
    </lineage>
</organism>
<keyword evidence="10" id="KW-0234">DNA repair</keyword>
<dbReference type="GO" id="GO:0003684">
    <property type="term" value="F:damaged DNA binding"/>
    <property type="evidence" value="ECO:0007669"/>
    <property type="project" value="TreeGrafter"/>
</dbReference>
<evidence type="ECO:0000256" key="2">
    <source>
        <dbReference type="ARBA" id="ARBA00004286"/>
    </source>
</evidence>
<feature type="compositionally biased region" description="Polar residues" evidence="13">
    <location>
        <begin position="26"/>
        <end position="43"/>
    </location>
</feature>
<keyword evidence="5" id="KW-0547">Nucleotide-binding</keyword>
<keyword evidence="11" id="KW-0539">Nucleus</keyword>
<dbReference type="GO" id="GO:0030915">
    <property type="term" value="C:Smc5-Smc6 complex"/>
    <property type="evidence" value="ECO:0007669"/>
    <property type="project" value="TreeGrafter"/>
</dbReference>
<evidence type="ECO:0000256" key="3">
    <source>
        <dbReference type="ARBA" id="ARBA00006793"/>
    </source>
</evidence>
<evidence type="ECO:0000313" key="16">
    <source>
        <dbReference type="Proteomes" id="UP000649328"/>
    </source>
</evidence>
<evidence type="ECO:0000256" key="1">
    <source>
        <dbReference type="ARBA" id="ARBA00004123"/>
    </source>
</evidence>
<dbReference type="PANTHER" id="PTHR19306">
    <property type="entry name" value="STRUCTURAL MAINTENANCE OF CHROMOSOMES 5,6 SMC5, SMC6"/>
    <property type="match status" value="1"/>
</dbReference>
<dbReference type="GO" id="GO:0005634">
    <property type="term" value="C:nucleus"/>
    <property type="evidence" value="ECO:0007669"/>
    <property type="project" value="UniProtKB-SubCell"/>
</dbReference>
<evidence type="ECO:0000256" key="10">
    <source>
        <dbReference type="ARBA" id="ARBA00023204"/>
    </source>
</evidence>
<dbReference type="GO" id="GO:0003697">
    <property type="term" value="F:single-stranded DNA binding"/>
    <property type="evidence" value="ECO:0007669"/>
    <property type="project" value="TreeGrafter"/>
</dbReference>
<dbReference type="GO" id="GO:0000724">
    <property type="term" value="P:double-strand break repair via homologous recombination"/>
    <property type="evidence" value="ECO:0007669"/>
    <property type="project" value="TreeGrafter"/>
</dbReference>
<keyword evidence="9" id="KW-0233">DNA recombination</keyword>
<feature type="domain" description="Rad50/SbcC-type AAA" evidence="14">
    <location>
        <begin position="75"/>
        <end position="301"/>
    </location>
</feature>
<reference evidence="15" key="1">
    <citation type="submission" date="2020-10" db="EMBL/GenBank/DDBJ databases">
        <title>The Whole-Genome Sequence of Metschnikowia persimmonesis, a Novel Endophytic Yeast Species Isolated from Medicinal Plant Diospyros kaki Thumb.</title>
        <authorList>
            <person name="Rahmat E."/>
            <person name="Kang Y."/>
        </authorList>
    </citation>
    <scope>NUCLEOTIDE SEQUENCE</scope>
    <source>
        <strain evidence="15">KIOM G15050</strain>
    </source>
</reference>
<dbReference type="InterPro" id="IPR027417">
    <property type="entry name" value="P-loop_NTPase"/>
</dbReference>
<comment type="similarity">
    <text evidence="3">Belongs to the SMC family. SMC6 subfamily.</text>
</comment>
<dbReference type="Gene3D" id="3.40.50.300">
    <property type="entry name" value="P-loop containing nucleotide triphosphate hydrolases"/>
    <property type="match status" value="2"/>
</dbReference>
<evidence type="ECO:0000259" key="14">
    <source>
        <dbReference type="Pfam" id="PF13476"/>
    </source>
</evidence>
<evidence type="ECO:0000256" key="4">
    <source>
        <dbReference type="ARBA" id="ARBA00022454"/>
    </source>
</evidence>
<dbReference type="PANTHER" id="PTHR19306:SF6">
    <property type="entry name" value="STRUCTURAL MAINTENANCE OF CHROMOSOMES PROTEIN 6"/>
    <property type="match status" value="1"/>
</dbReference>
<feature type="coiled-coil region" evidence="12">
    <location>
        <begin position="682"/>
        <end position="734"/>
    </location>
</feature>
<comment type="subcellular location">
    <subcellularLocation>
        <location evidence="2">Chromosome</location>
    </subcellularLocation>
    <subcellularLocation>
        <location evidence="1">Nucleus</location>
    </subcellularLocation>
</comment>
<keyword evidence="8 12" id="KW-0175">Coiled coil</keyword>
<dbReference type="Pfam" id="PF13476">
    <property type="entry name" value="AAA_23"/>
    <property type="match status" value="1"/>
</dbReference>
<proteinExistence type="inferred from homology"/>